<evidence type="ECO:0000259" key="4">
    <source>
        <dbReference type="Pfam" id="PF25893"/>
    </source>
</evidence>
<protein>
    <submittedName>
        <fullName evidence="7">Efflux RND transporter periplasmic adaptor subunit</fullName>
    </submittedName>
</protein>
<keyword evidence="3" id="KW-0732">Signal</keyword>
<dbReference type="PANTHER" id="PTHR30097">
    <property type="entry name" value="CATION EFFLUX SYSTEM PROTEIN CUSB"/>
    <property type="match status" value="1"/>
</dbReference>
<feature type="domain" description="CusB-like beta-barrel" evidence="5">
    <location>
        <begin position="217"/>
        <end position="287"/>
    </location>
</feature>
<dbReference type="Pfam" id="PF25954">
    <property type="entry name" value="Beta-barrel_RND_2"/>
    <property type="match status" value="1"/>
</dbReference>
<evidence type="ECO:0000259" key="6">
    <source>
        <dbReference type="Pfam" id="PF25973"/>
    </source>
</evidence>
<dbReference type="InterPro" id="IPR051909">
    <property type="entry name" value="MFP_Cation_Efflux"/>
</dbReference>
<comment type="caution">
    <text evidence="7">The sequence shown here is derived from an EMBL/GenBank/DDBJ whole genome shotgun (WGS) entry which is preliminary data.</text>
</comment>
<dbReference type="RefSeq" id="WP_400881732.1">
    <property type="nucleotide sequence ID" value="NZ_JBIWXY010000001.1"/>
</dbReference>
<feature type="chain" id="PRO_5046756168" evidence="3">
    <location>
        <begin position="22"/>
        <end position="373"/>
    </location>
</feature>
<dbReference type="NCBIfam" id="TIGR01730">
    <property type="entry name" value="RND_mfp"/>
    <property type="match status" value="1"/>
</dbReference>
<evidence type="ECO:0000313" key="8">
    <source>
        <dbReference type="Proteomes" id="UP001617669"/>
    </source>
</evidence>
<keyword evidence="2" id="KW-0813">Transport</keyword>
<name>A0ABW8GM53_9PROT</name>
<evidence type="ECO:0000256" key="1">
    <source>
        <dbReference type="ARBA" id="ARBA00009477"/>
    </source>
</evidence>
<evidence type="ECO:0000256" key="2">
    <source>
        <dbReference type="ARBA" id="ARBA00022448"/>
    </source>
</evidence>
<dbReference type="SUPFAM" id="SSF111369">
    <property type="entry name" value="HlyD-like secretion proteins"/>
    <property type="match status" value="1"/>
</dbReference>
<dbReference type="PANTHER" id="PTHR30097:SF4">
    <property type="entry name" value="SLR6042 PROTEIN"/>
    <property type="match status" value="1"/>
</dbReference>
<dbReference type="InterPro" id="IPR006143">
    <property type="entry name" value="RND_pump_MFP"/>
</dbReference>
<evidence type="ECO:0000256" key="3">
    <source>
        <dbReference type="SAM" id="SignalP"/>
    </source>
</evidence>
<accession>A0ABW8GM53</accession>
<feature type="domain" description="CzcB-like barrel-sandwich hybrid" evidence="6">
    <location>
        <begin position="67"/>
        <end position="214"/>
    </location>
</feature>
<feature type="domain" description="CzcB-like alpha-helical hairpin" evidence="4">
    <location>
        <begin position="104"/>
        <end position="160"/>
    </location>
</feature>
<organism evidence="7 8">
    <name type="scientific">Methylobacillus methanolivorans</name>
    <dbReference type="NCBI Taxonomy" id="1848927"/>
    <lineage>
        <taxon>Bacteria</taxon>
        <taxon>Pseudomonadati</taxon>
        <taxon>Pseudomonadota</taxon>
        <taxon>Betaproteobacteria</taxon>
        <taxon>Nitrosomonadales</taxon>
        <taxon>Methylophilaceae</taxon>
        <taxon>Methylobacillus</taxon>
    </lineage>
</organism>
<proteinExistence type="inferred from homology"/>
<reference evidence="7 8" key="1">
    <citation type="submission" date="2024-11" db="EMBL/GenBank/DDBJ databases">
        <authorList>
            <person name="Kaparullina E.N."/>
            <person name="Delegan Y.A."/>
            <person name="Doronina N.V."/>
        </authorList>
    </citation>
    <scope>NUCLEOTIDE SEQUENCE [LARGE SCALE GENOMIC DNA]</scope>
    <source>
        <strain evidence="7 8">7sh_L</strain>
    </source>
</reference>
<evidence type="ECO:0000313" key="7">
    <source>
        <dbReference type="EMBL" id="MFJ5446443.1"/>
    </source>
</evidence>
<dbReference type="EMBL" id="JBIWXY010000001">
    <property type="protein sequence ID" value="MFJ5446443.1"/>
    <property type="molecule type" value="Genomic_DNA"/>
</dbReference>
<dbReference type="InterPro" id="IPR058792">
    <property type="entry name" value="Beta-barrel_RND_2"/>
</dbReference>
<evidence type="ECO:0000259" key="5">
    <source>
        <dbReference type="Pfam" id="PF25954"/>
    </source>
</evidence>
<dbReference type="Pfam" id="PF25893">
    <property type="entry name" value="HH_CzcB"/>
    <property type="match status" value="1"/>
</dbReference>
<feature type="signal peptide" evidence="3">
    <location>
        <begin position="1"/>
        <end position="21"/>
    </location>
</feature>
<dbReference type="Proteomes" id="UP001617669">
    <property type="component" value="Unassembled WGS sequence"/>
</dbReference>
<sequence length="373" mass="40318">MKQLAFTLISLCLGCSLQAAAADTINITPQQQAALGIRVGQAEPANTINSLKLPGEIILPVGKEYIISAPQAGLIDKMYVAAGQQVQRGQAMAHLSSQELTALQRDYLLSQTRQRLAKKNLDRDAELFKDGIIAERRYLATQAEFEEADTALQQGRQSLRIAGLGEAAINQIKGARNLGSGTTLTAPISGQVIEQNIQTGQRVDPATPLFKVADLSTLWLLIHVPVDALASIHEGSRVSIGAAGMTGKVIAIVRNTNRQQQTLQVRAAFSDPEQRLIPGQFVEAQLALENTALVAGQGRLYRLPRNAVARYAGKAYVFRKLDQQRFVAQQIDVIAEHGEQLTIKSQSALDHPIAISGIATLKATWIGHSGEEQ</sequence>
<dbReference type="InterPro" id="IPR058648">
    <property type="entry name" value="HH_CzcB-like"/>
</dbReference>
<comment type="similarity">
    <text evidence="1">Belongs to the membrane fusion protein (MFP) (TC 8.A.1) family.</text>
</comment>
<dbReference type="InterPro" id="IPR058647">
    <property type="entry name" value="BSH_CzcB-like"/>
</dbReference>
<gene>
    <name evidence="7" type="ORF">ACIKP9_09405</name>
</gene>
<dbReference type="Gene3D" id="2.40.30.170">
    <property type="match status" value="1"/>
</dbReference>
<keyword evidence="8" id="KW-1185">Reference proteome</keyword>
<dbReference type="Pfam" id="PF25973">
    <property type="entry name" value="BSH_CzcB"/>
    <property type="match status" value="1"/>
</dbReference>
<dbReference type="Gene3D" id="1.10.287.470">
    <property type="entry name" value="Helix hairpin bin"/>
    <property type="match status" value="1"/>
</dbReference>